<dbReference type="PRINTS" id="PR00081">
    <property type="entry name" value="GDHRDH"/>
</dbReference>
<evidence type="ECO:0000313" key="4">
    <source>
        <dbReference type="EMBL" id="QEE30447.1"/>
    </source>
</evidence>
<dbReference type="InterPro" id="IPR036291">
    <property type="entry name" value="NAD(P)-bd_dom_sf"/>
</dbReference>
<dbReference type="OrthoDB" id="9810734at2"/>
<dbReference type="Proteomes" id="UP000321820">
    <property type="component" value="Chromosome"/>
</dbReference>
<keyword evidence="5" id="KW-1185">Reference proteome</keyword>
<name>A0A5B9EJ76_9BACT</name>
<evidence type="ECO:0000256" key="3">
    <source>
        <dbReference type="RuleBase" id="RU000363"/>
    </source>
</evidence>
<protein>
    <submittedName>
        <fullName evidence="4">SDR family NAD(P)-dependent oxidoreductase</fullName>
    </submittedName>
</protein>
<evidence type="ECO:0000256" key="2">
    <source>
        <dbReference type="ARBA" id="ARBA00023002"/>
    </source>
</evidence>
<dbReference type="RefSeq" id="WP_147649760.1">
    <property type="nucleotide sequence ID" value="NZ_CP042806.1"/>
</dbReference>
<dbReference type="PROSITE" id="PS00061">
    <property type="entry name" value="ADH_SHORT"/>
    <property type="match status" value="1"/>
</dbReference>
<dbReference type="AlphaFoldDB" id="A0A5B9EJ76"/>
<dbReference type="KEGG" id="talb:FTW19_22150"/>
<evidence type="ECO:0000313" key="5">
    <source>
        <dbReference type="Proteomes" id="UP000321820"/>
    </source>
</evidence>
<dbReference type="PRINTS" id="PR00080">
    <property type="entry name" value="SDRFAMILY"/>
</dbReference>
<dbReference type="CDD" id="cd05370">
    <property type="entry name" value="SDR_c2"/>
    <property type="match status" value="1"/>
</dbReference>
<gene>
    <name evidence="4" type="ORF">FTW19_22150</name>
</gene>
<sequence length="256" mass="27215">MKLTGRTILITGGSAGIGLAFALKFLELGNQVIVTGRRQSVLDEVKAKYPNLHTIQSDVADPAQIAALGSRIKKDFPRLDVLMNNAGIFLPRNLKAPTSDLDGLMTEVNINVGGVIRTTSALIDVLTANKGTVINVSSGLAFVPLPAAPIYCATKAAIHSYTISLRFQLEATGVEVIELMPPAVKTDMTTELVEGGASAITTDDLVKQSFSALRSGSLEIHPGQSRMLALLSRLAPSFINRQLWKASKPLVPARAS</sequence>
<dbReference type="SUPFAM" id="SSF51735">
    <property type="entry name" value="NAD(P)-binding Rossmann-fold domains"/>
    <property type="match status" value="1"/>
</dbReference>
<dbReference type="Pfam" id="PF00106">
    <property type="entry name" value="adh_short"/>
    <property type="match status" value="1"/>
</dbReference>
<proteinExistence type="inferred from homology"/>
<organism evidence="4 5">
    <name type="scientific">Terriglobus albidus</name>
    <dbReference type="NCBI Taxonomy" id="1592106"/>
    <lineage>
        <taxon>Bacteria</taxon>
        <taxon>Pseudomonadati</taxon>
        <taxon>Acidobacteriota</taxon>
        <taxon>Terriglobia</taxon>
        <taxon>Terriglobales</taxon>
        <taxon>Acidobacteriaceae</taxon>
        <taxon>Terriglobus</taxon>
    </lineage>
</organism>
<keyword evidence="2" id="KW-0560">Oxidoreductase</keyword>
<dbReference type="GO" id="GO:0016020">
    <property type="term" value="C:membrane"/>
    <property type="evidence" value="ECO:0007669"/>
    <property type="project" value="TreeGrafter"/>
</dbReference>
<evidence type="ECO:0000256" key="1">
    <source>
        <dbReference type="ARBA" id="ARBA00006484"/>
    </source>
</evidence>
<dbReference type="EMBL" id="CP042806">
    <property type="protein sequence ID" value="QEE30447.1"/>
    <property type="molecule type" value="Genomic_DNA"/>
</dbReference>
<dbReference type="Gene3D" id="3.40.50.720">
    <property type="entry name" value="NAD(P)-binding Rossmann-like Domain"/>
    <property type="match status" value="1"/>
</dbReference>
<dbReference type="PANTHER" id="PTHR44196:SF1">
    <property type="entry name" value="DEHYDROGENASE_REDUCTASE SDR FAMILY MEMBER 7B"/>
    <property type="match status" value="1"/>
</dbReference>
<reference evidence="4 5" key="1">
    <citation type="submission" date="2019-08" db="EMBL/GenBank/DDBJ databases">
        <title>Complete genome sequence of Terriglobus albidus strain ORNL.</title>
        <authorList>
            <person name="Podar M."/>
        </authorList>
    </citation>
    <scope>NUCLEOTIDE SEQUENCE [LARGE SCALE GENOMIC DNA]</scope>
    <source>
        <strain evidence="4 5">ORNL</strain>
    </source>
</reference>
<dbReference type="GO" id="GO:0016491">
    <property type="term" value="F:oxidoreductase activity"/>
    <property type="evidence" value="ECO:0007669"/>
    <property type="project" value="UniProtKB-KW"/>
</dbReference>
<dbReference type="PANTHER" id="PTHR44196">
    <property type="entry name" value="DEHYDROGENASE/REDUCTASE SDR FAMILY MEMBER 7B"/>
    <property type="match status" value="1"/>
</dbReference>
<dbReference type="InterPro" id="IPR002347">
    <property type="entry name" value="SDR_fam"/>
</dbReference>
<comment type="similarity">
    <text evidence="1 3">Belongs to the short-chain dehydrogenases/reductases (SDR) family.</text>
</comment>
<accession>A0A5B9EJ76</accession>
<dbReference type="InterPro" id="IPR020904">
    <property type="entry name" value="Sc_DH/Rdtase_CS"/>
</dbReference>